<dbReference type="Proteomes" id="UP000194266">
    <property type="component" value="Unassembled WGS sequence"/>
</dbReference>
<gene>
    <name evidence="2" type="ORF">OQI_39020</name>
</gene>
<keyword evidence="3" id="KW-1185">Reference proteome</keyword>
<reference evidence="2 3" key="1">
    <citation type="submission" date="2016-12" db="EMBL/GenBank/DDBJ databases">
        <title>Genome Mining:The Detection of Biosynthetic Gene Clusters to Aid in the Expression of Curamycin A produced by Streptomyces sp. strain CZA14.</title>
        <authorList>
            <person name="Durrell K.A."/>
            <person name="Kirby B.M."/>
            <person name="Khan W."/>
            <person name="Mthethwa T."/>
            <person name="Le Roes-Hill M."/>
        </authorList>
    </citation>
    <scope>NUCLEOTIDE SEQUENCE [LARGE SCALE GENOMIC DNA]</scope>
    <source>
        <strain evidence="2 3">CZA14</strain>
    </source>
</reference>
<feature type="compositionally biased region" description="Basic and acidic residues" evidence="1">
    <location>
        <begin position="74"/>
        <end position="95"/>
    </location>
</feature>
<proteinExistence type="predicted"/>
<evidence type="ECO:0000313" key="3">
    <source>
        <dbReference type="Proteomes" id="UP000194266"/>
    </source>
</evidence>
<evidence type="ECO:0000313" key="2">
    <source>
        <dbReference type="EMBL" id="OSZ55358.1"/>
    </source>
</evidence>
<sequence length="95" mass="10358">MGGGQERDGEEGAEERAKQPGATPVRVRLWSTEAERVRPAGAEAERGGPGGAWARGGVGRCVAEGAPGRFGRFPRREDHRFPLRALRDRHDSRRA</sequence>
<dbReference type="EMBL" id="MRYD01000570">
    <property type="protein sequence ID" value="OSZ55358.1"/>
    <property type="molecule type" value="Genomic_DNA"/>
</dbReference>
<feature type="compositionally biased region" description="Basic and acidic residues" evidence="1">
    <location>
        <begin position="33"/>
        <end position="46"/>
    </location>
</feature>
<feature type="region of interest" description="Disordered" evidence="1">
    <location>
        <begin position="1"/>
        <end position="95"/>
    </location>
</feature>
<comment type="caution">
    <text evidence="2">The sequence shown here is derived from an EMBL/GenBank/DDBJ whole genome shotgun (WGS) entry which is preliminary data.</text>
</comment>
<name>A0ABX3Y6M2_9ACTN</name>
<accession>A0ABX3Y6M2</accession>
<protein>
    <submittedName>
        <fullName evidence="2">Uncharacterized protein</fullName>
    </submittedName>
</protein>
<evidence type="ECO:0000256" key="1">
    <source>
        <dbReference type="SAM" id="MobiDB-lite"/>
    </source>
</evidence>
<feature type="compositionally biased region" description="Gly residues" evidence="1">
    <location>
        <begin position="47"/>
        <end position="59"/>
    </location>
</feature>
<organism evidence="2 3">
    <name type="scientific">Streptomyces pharetrae CZA14</name>
    <dbReference type="NCBI Taxonomy" id="1144883"/>
    <lineage>
        <taxon>Bacteria</taxon>
        <taxon>Bacillati</taxon>
        <taxon>Actinomycetota</taxon>
        <taxon>Actinomycetes</taxon>
        <taxon>Kitasatosporales</taxon>
        <taxon>Streptomycetaceae</taxon>
        <taxon>Streptomyces</taxon>
    </lineage>
</organism>